<reference evidence="2" key="1">
    <citation type="journal article" date="2023" name="Plant J.">
        <title>Genome sequences and population genomics provide insights into the demographic history, inbreeding, and mutation load of two 'living fossil' tree species of Dipteronia.</title>
        <authorList>
            <person name="Feng Y."/>
            <person name="Comes H.P."/>
            <person name="Chen J."/>
            <person name="Zhu S."/>
            <person name="Lu R."/>
            <person name="Zhang X."/>
            <person name="Li P."/>
            <person name="Qiu J."/>
            <person name="Olsen K.M."/>
            <person name="Qiu Y."/>
        </authorList>
    </citation>
    <scope>NUCLEOTIDE SEQUENCE</scope>
    <source>
        <tissue evidence="2">Leaf</tissue>
    </source>
</reference>
<dbReference type="EMBL" id="JANJYJ010000002">
    <property type="protein sequence ID" value="KAK3227617.1"/>
    <property type="molecule type" value="Genomic_DNA"/>
</dbReference>
<dbReference type="SUPFAM" id="SSF50998">
    <property type="entry name" value="Quinoprotein alcohol dehydrogenase-like"/>
    <property type="match status" value="1"/>
</dbReference>
<dbReference type="Gene3D" id="2.140.10.10">
    <property type="entry name" value="Quinoprotein alcohol dehydrogenase-like superfamily"/>
    <property type="match status" value="1"/>
</dbReference>
<dbReference type="AlphaFoldDB" id="A0AAE0EH49"/>
<proteinExistence type="predicted"/>
<gene>
    <name evidence="2" type="ORF">Dsin_007479</name>
</gene>
<organism evidence="2 3">
    <name type="scientific">Dipteronia sinensis</name>
    <dbReference type="NCBI Taxonomy" id="43782"/>
    <lineage>
        <taxon>Eukaryota</taxon>
        <taxon>Viridiplantae</taxon>
        <taxon>Streptophyta</taxon>
        <taxon>Embryophyta</taxon>
        <taxon>Tracheophyta</taxon>
        <taxon>Spermatophyta</taxon>
        <taxon>Magnoliopsida</taxon>
        <taxon>eudicotyledons</taxon>
        <taxon>Gunneridae</taxon>
        <taxon>Pentapetalae</taxon>
        <taxon>rosids</taxon>
        <taxon>malvids</taxon>
        <taxon>Sapindales</taxon>
        <taxon>Sapindaceae</taxon>
        <taxon>Hippocastanoideae</taxon>
        <taxon>Acereae</taxon>
        <taxon>Dipteronia</taxon>
    </lineage>
</organism>
<dbReference type="InterPro" id="IPR011047">
    <property type="entry name" value="Quinoprotein_ADH-like_sf"/>
</dbReference>
<feature type="region of interest" description="Disordered" evidence="1">
    <location>
        <begin position="197"/>
        <end position="223"/>
    </location>
</feature>
<feature type="compositionally biased region" description="Basic and acidic residues" evidence="1">
    <location>
        <begin position="197"/>
        <end position="219"/>
    </location>
</feature>
<evidence type="ECO:0000256" key="1">
    <source>
        <dbReference type="SAM" id="MobiDB-lite"/>
    </source>
</evidence>
<sequence length="334" mass="36621">MEPIIFQAGIYAVNASDGLLVWKKNFHHLTGLSPNPGLVANVNWTVSRASPTIVVDDDHDLLIIGVHGPDFVVADYWSLWTCLLSSGPIPDADFGVAPMMLSIQAKGMKKDIVAAVQKSGFGWSLDRDNGSILWSTETFKGCTSMAVPGCYYNNLSVLLLSIFWLLTITGAIEAKRKAIRQKGAFCKLDVDGKKVVGPSDKGRPAGGPKEKLSFQKQGEDVGPTEDIDGVSYRSDHLRANSVVNNEANLQVDECTSPSDNMLMKIGEERSEREAAKLKQGIELCIDLRDLDKVNPVYFMGKKSNRILLLKRNPFKVLKGTKCRLLTTGILGIRQ</sequence>
<dbReference type="PANTHER" id="PTHR32303:SF10">
    <property type="entry name" value="OUTER MEMBRANE PROTEIN ASSEMBLY FACTOR BAMB"/>
    <property type="match status" value="1"/>
</dbReference>
<protein>
    <submittedName>
        <fullName evidence="2">Uncharacterized protein</fullName>
    </submittedName>
</protein>
<comment type="caution">
    <text evidence="2">The sequence shown here is derived from an EMBL/GenBank/DDBJ whole genome shotgun (WGS) entry which is preliminary data.</text>
</comment>
<evidence type="ECO:0000313" key="3">
    <source>
        <dbReference type="Proteomes" id="UP001281410"/>
    </source>
</evidence>
<keyword evidence="3" id="KW-1185">Reference proteome</keyword>
<evidence type="ECO:0000313" key="2">
    <source>
        <dbReference type="EMBL" id="KAK3227617.1"/>
    </source>
</evidence>
<dbReference type="PANTHER" id="PTHR32303">
    <property type="entry name" value="QUINOPROTEIN ALCOHOL DEHYDROGENASE (CYTOCHROME C)"/>
    <property type="match status" value="1"/>
</dbReference>
<name>A0AAE0EH49_9ROSI</name>
<dbReference type="Proteomes" id="UP001281410">
    <property type="component" value="Unassembled WGS sequence"/>
</dbReference>
<accession>A0AAE0EH49</accession>